<sequence length="562" mass="63051">MDICHSCSPVFYAALDPTRIPLVLARFDSSGWTSIKRDIIHVHRSLCGVLHLARLQAIHRGAFVDLWNTVWPWVVFLDEYEESIALDDILRAEIRYLRFMRLIRFLHDDEATNRIIASPSGLYVVVGRAWRHLVHAKSDGGISDVSHFLRFLFDNDWDAAAFDELIVGCGGTRLDLAALIVSHIQRLLPSAHSSVTSETICHLMGIRWIVNCAAVPHEPDPVFQKALLSCGIVNALTAASRALCESTDHGAGRVLKGFFPALVDHISSFPSLWLTESLRTGLLDIVFAPRHRDAISSSLSGLFNHVLLPAAAYHSVLVQFRISLGGVRDVDAAAIFDDAALLAHWESFLEVAENRCRILGEYENGTLMAPRVCDDLEVGYLMHALRGDLDFSPGQSAQKVFPKQDLKRCGGCLTTYYCSPKCQANDWECGGHRQACGDLSSRREQYYSRHSARDRSFLRTLVYHEYTTRREEIAQKHLLLVKQYPSELPSTAFDFTKPNAEIVVGPLEGLRPLLEFEVEKATRSGGKTELYVAKVLYGDHGMPRVWPFLLHVRTVDWSMSAE</sequence>
<dbReference type="GO" id="GO:0008270">
    <property type="term" value="F:zinc ion binding"/>
    <property type="evidence" value="ECO:0007669"/>
    <property type="project" value="UniProtKB-KW"/>
</dbReference>
<dbReference type="SUPFAM" id="SSF144232">
    <property type="entry name" value="HIT/MYND zinc finger-like"/>
    <property type="match status" value="1"/>
</dbReference>
<keyword evidence="7" id="KW-1185">Reference proteome</keyword>
<dbReference type="PROSITE" id="PS50865">
    <property type="entry name" value="ZF_MYND_2"/>
    <property type="match status" value="1"/>
</dbReference>
<dbReference type="Gene3D" id="6.10.140.2220">
    <property type="match status" value="1"/>
</dbReference>
<dbReference type="OrthoDB" id="3064659at2759"/>
<dbReference type="Pfam" id="PF01753">
    <property type="entry name" value="zf-MYND"/>
    <property type="match status" value="1"/>
</dbReference>
<evidence type="ECO:0000256" key="2">
    <source>
        <dbReference type="ARBA" id="ARBA00022771"/>
    </source>
</evidence>
<feature type="domain" description="MYND-type" evidence="5">
    <location>
        <begin position="394"/>
        <end position="436"/>
    </location>
</feature>
<evidence type="ECO:0000256" key="1">
    <source>
        <dbReference type="ARBA" id="ARBA00022723"/>
    </source>
</evidence>
<evidence type="ECO:0000313" key="7">
    <source>
        <dbReference type="Proteomes" id="UP000623467"/>
    </source>
</evidence>
<protein>
    <submittedName>
        <fullName evidence="6">MYND-type domain-containing protein</fullName>
    </submittedName>
</protein>
<keyword evidence="1" id="KW-0479">Metal-binding</keyword>
<dbReference type="AlphaFoldDB" id="A0A8H6TWT0"/>
<accession>A0A8H6TWT0</accession>
<comment type="caution">
    <text evidence="6">The sequence shown here is derived from an EMBL/GenBank/DDBJ whole genome shotgun (WGS) entry which is preliminary data.</text>
</comment>
<evidence type="ECO:0000313" key="6">
    <source>
        <dbReference type="EMBL" id="KAF7324232.1"/>
    </source>
</evidence>
<keyword evidence="3" id="KW-0862">Zinc</keyword>
<dbReference type="InterPro" id="IPR002893">
    <property type="entry name" value="Znf_MYND"/>
</dbReference>
<keyword evidence="2 4" id="KW-0863">Zinc-finger</keyword>
<reference evidence="6" key="1">
    <citation type="submission" date="2020-05" db="EMBL/GenBank/DDBJ databases">
        <title>Mycena genomes resolve the evolution of fungal bioluminescence.</title>
        <authorList>
            <person name="Tsai I.J."/>
        </authorList>
    </citation>
    <scope>NUCLEOTIDE SEQUENCE</scope>
    <source>
        <strain evidence="6">160909Yilan</strain>
    </source>
</reference>
<name>A0A8H6TWT0_9AGAR</name>
<dbReference type="Proteomes" id="UP000623467">
    <property type="component" value="Unassembled WGS sequence"/>
</dbReference>
<dbReference type="EMBL" id="JACAZH010000130">
    <property type="protein sequence ID" value="KAF7324232.1"/>
    <property type="molecule type" value="Genomic_DNA"/>
</dbReference>
<evidence type="ECO:0000256" key="3">
    <source>
        <dbReference type="ARBA" id="ARBA00022833"/>
    </source>
</evidence>
<proteinExistence type="predicted"/>
<organism evidence="6 7">
    <name type="scientific">Mycena sanguinolenta</name>
    <dbReference type="NCBI Taxonomy" id="230812"/>
    <lineage>
        <taxon>Eukaryota</taxon>
        <taxon>Fungi</taxon>
        <taxon>Dikarya</taxon>
        <taxon>Basidiomycota</taxon>
        <taxon>Agaricomycotina</taxon>
        <taxon>Agaricomycetes</taxon>
        <taxon>Agaricomycetidae</taxon>
        <taxon>Agaricales</taxon>
        <taxon>Marasmiineae</taxon>
        <taxon>Mycenaceae</taxon>
        <taxon>Mycena</taxon>
    </lineage>
</organism>
<gene>
    <name evidence="6" type="ORF">MSAN_02532200</name>
</gene>
<evidence type="ECO:0000256" key="4">
    <source>
        <dbReference type="PROSITE-ProRule" id="PRU00134"/>
    </source>
</evidence>
<evidence type="ECO:0000259" key="5">
    <source>
        <dbReference type="PROSITE" id="PS50865"/>
    </source>
</evidence>